<dbReference type="PROSITE" id="PS00392">
    <property type="entry name" value="DDC_GAD_HDC_YDC"/>
    <property type="match status" value="1"/>
</dbReference>
<dbReference type="GO" id="GO:0005737">
    <property type="term" value="C:cytoplasm"/>
    <property type="evidence" value="ECO:0007669"/>
    <property type="project" value="TreeGrafter"/>
</dbReference>
<feature type="modified residue" description="N6-(pyridoxal phosphate)lysine" evidence="6">
    <location>
        <position position="309"/>
    </location>
</feature>
<evidence type="ECO:0000256" key="3">
    <source>
        <dbReference type="ARBA" id="ARBA00022793"/>
    </source>
</evidence>
<dbReference type="SUPFAM" id="SSF53383">
    <property type="entry name" value="PLP-dependent transferases"/>
    <property type="match status" value="1"/>
</dbReference>
<dbReference type="FunFam" id="3.40.640.10:FF:000025">
    <property type="entry name" value="Histidine decarboxylase"/>
    <property type="match status" value="1"/>
</dbReference>
<dbReference type="EMBL" id="JACEGQ020000013">
    <property type="protein sequence ID" value="KAH8491243.1"/>
    <property type="molecule type" value="Genomic_DNA"/>
</dbReference>
<dbReference type="CDD" id="cd06450">
    <property type="entry name" value="DOPA_deC_like"/>
    <property type="match status" value="1"/>
</dbReference>
<evidence type="ECO:0000313" key="9">
    <source>
        <dbReference type="Proteomes" id="UP000807159"/>
    </source>
</evidence>
<keyword evidence="3" id="KW-0210">Decarboxylase</keyword>
<keyword evidence="9" id="KW-1185">Reference proteome</keyword>
<gene>
    <name evidence="8" type="ORF">H0E87_023407</name>
</gene>
<dbReference type="GO" id="GO:0019752">
    <property type="term" value="P:carboxylic acid metabolic process"/>
    <property type="evidence" value="ECO:0007669"/>
    <property type="project" value="InterPro"/>
</dbReference>
<reference evidence="8" key="1">
    <citation type="journal article" date="2021" name="J. Hered.">
        <title>Genome Assembly of Salicaceae Populus deltoides (Eastern Cottonwood) I-69 Based on Nanopore Sequencing and Hi-C Technologies.</title>
        <authorList>
            <person name="Bai S."/>
            <person name="Wu H."/>
            <person name="Zhang J."/>
            <person name="Pan Z."/>
            <person name="Zhao W."/>
            <person name="Li Z."/>
            <person name="Tong C."/>
        </authorList>
    </citation>
    <scope>NUCLEOTIDE SEQUENCE</scope>
    <source>
        <tissue evidence="8">Leaf</tissue>
    </source>
</reference>
<dbReference type="GO" id="GO:0006520">
    <property type="term" value="P:amino acid metabolic process"/>
    <property type="evidence" value="ECO:0007669"/>
    <property type="project" value="InterPro"/>
</dbReference>
<evidence type="ECO:0000256" key="2">
    <source>
        <dbReference type="ARBA" id="ARBA00009533"/>
    </source>
</evidence>
<evidence type="ECO:0000256" key="4">
    <source>
        <dbReference type="ARBA" id="ARBA00022898"/>
    </source>
</evidence>
<dbReference type="InterPro" id="IPR015421">
    <property type="entry name" value="PyrdxlP-dep_Trfase_major"/>
</dbReference>
<dbReference type="GO" id="GO:0016831">
    <property type="term" value="F:carboxy-lyase activity"/>
    <property type="evidence" value="ECO:0007669"/>
    <property type="project" value="UniProtKB-KW"/>
</dbReference>
<dbReference type="Pfam" id="PF00282">
    <property type="entry name" value="Pyridoxal_deC"/>
    <property type="match status" value="1"/>
</dbReference>
<keyword evidence="5 7" id="KW-0456">Lyase</keyword>
<dbReference type="InterPro" id="IPR015422">
    <property type="entry name" value="PyrdxlP-dep_Trfase_small"/>
</dbReference>
<dbReference type="GO" id="GO:0030170">
    <property type="term" value="F:pyridoxal phosphate binding"/>
    <property type="evidence" value="ECO:0007669"/>
    <property type="project" value="InterPro"/>
</dbReference>
<proteinExistence type="inferred from homology"/>
<comment type="caution">
    <text evidence="8">The sequence shown here is derived from an EMBL/GenBank/DDBJ whole genome shotgun (WGS) entry which is preliminary data.</text>
</comment>
<protein>
    <recommendedName>
        <fullName evidence="10">Tyrosine decarboxylase</fullName>
    </recommendedName>
</protein>
<dbReference type="Gene3D" id="1.20.1340.10">
    <property type="entry name" value="dopa decarboxylase, N-terminal domain"/>
    <property type="match status" value="1"/>
</dbReference>
<dbReference type="InterPro" id="IPR015424">
    <property type="entry name" value="PyrdxlP-dep_Trfase"/>
</dbReference>
<evidence type="ECO:0000256" key="6">
    <source>
        <dbReference type="PIRSR" id="PIRSR602129-50"/>
    </source>
</evidence>
<dbReference type="InterPro" id="IPR021115">
    <property type="entry name" value="Pyridoxal-P_BS"/>
</dbReference>
<comment type="similarity">
    <text evidence="2 7">Belongs to the group II decarboxylase family.</text>
</comment>
<evidence type="ECO:0000313" key="8">
    <source>
        <dbReference type="EMBL" id="KAH8491243.1"/>
    </source>
</evidence>
<evidence type="ECO:0000256" key="7">
    <source>
        <dbReference type="RuleBase" id="RU000382"/>
    </source>
</evidence>
<organism evidence="8 9">
    <name type="scientific">Populus deltoides</name>
    <name type="common">Eastern poplar</name>
    <name type="synonym">Eastern cottonwood</name>
    <dbReference type="NCBI Taxonomy" id="3696"/>
    <lineage>
        <taxon>Eukaryota</taxon>
        <taxon>Viridiplantae</taxon>
        <taxon>Streptophyta</taxon>
        <taxon>Embryophyta</taxon>
        <taxon>Tracheophyta</taxon>
        <taxon>Spermatophyta</taxon>
        <taxon>Magnoliopsida</taxon>
        <taxon>eudicotyledons</taxon>
        <taxon>Gunneridae</taxon>
        <taxon>Pentapetalae</taxon>
        <taxon>rosids</taxon>
        <taxon>fabids</taxon>
        <taxon>Malpighiales</taxon>
        <taxon>Salicaceae</taxon>
        <taxon>Saliceae</taxon>
        <taxon>Populus</taxon>
    </lineage>
</organism>
<dbReference type="Proteomes" id="UP000807159">
    <property type="component" value="Chromosome 13"/>
</dbReference>
<keyword evidence="4 6" id="KW-0663">Pyridoxal phosphate</keyword>
<name>A0A8T2XFT8_POPDE</name>
<dbReference type="PANTHER" id="PTHR11999">
    <property type="entry name" value="GROUP II PYRIDOXAL-5-PHOSPHATE DECARBOXYLASE"/>
    <property type="match status" value="1"/>
</dbReference>
<dbReference type="InterPro" id="IPR002129">
    <property type="entry name" value="PyrdxlP-dep_de-COase"/>
</dbReference>
<evidence type="ECO:0000256" key="5">
    <source>
        <dbReference type="ARBA" id="ARBA00023239"/>
    </source>
</evidence>
<dbReference type="InterPro" id="IPR010977">
    <property type="entry name" value="Aromatic_deC"/>
</dbReference>
<evidence type="ECO:0008006" key="10">
    <source>
        <dbReference type="Google" id="ProtNLM"/>
    </source>
</evidence>
<dbReference type="PRINTS" id="PR00800">
    <property type="entry name" value="YHDCRBOXLASE"/>
</dbReference>
<comment type="cofactor">
    <cofactor evidence="1 6 7">
        <name>pyridoxal 5'-phosphate</name>
        <dbReference type="ChEBI" id="CHEBI:597326"/>
    </cofactor>
</comment>
<evidence type="ECO:0000256" key="1">
    <source>
        <dbReference type="ARBA" id="ARBA00001933"/>
    </source>
</evidence>
<dbReference type="Gene3D" id="3.40.640.10">
    <property type="entry name" value="Type I PLP-dependent aspartate aminotransferase-like (Major domain)"/>
    <property type="match status" value="1"/>
</dbReference>
<dbReference type="AlphaFoldDB" id="A0A8T2XFT8"/>
<accession>A0A8T2XFT8</accession>
<dbReference type="PANTHER" id="PTHR11999:SF169">
    <property type="entry name" value="TYROSINE DECARBOXYLASE 1-LIKE"/>
    <property type="match status" value="1"/>
</dbReference>
<dbReference type="Gene3D" id="3.90.1150.10">
    <property type="entry name" value="Aspartate Aminotransferase, domain 1"/>
    <property type="match status" value="1"/>
</dbReference>
<sequence length="510" mass="56629">MGSLSTNTLSPLDPNGFTNDSKMVIDFIADYYKNIENNPVQSQVKPGYLLSQLPDTAPYCQESLEDVLKDVTDSIIPGLTHWQSPNFFAYFQANASTAGFVGEMLCTGLNVVGFNWIASPAATELESIVMDWMGKMLKLPSTFLFSGNGGGVLHGSTCEAIVCTLVAARDETLRMIGAENITKLVVYASDQTHSTLLKGVKLVGIPSSNFRCLSTSFSSEFSLSPQALEDAIENDIKAGFVPLFLCATVGTTACGAVDPVMDLGKIARKYNLWFHIDAAYAGSACICPEFRHYLDGVELADSLSMNPHKWLLTNMDCCCLWVKQPRLLIESLSSDAEFLRNNASESSDVVDYKDWQIALSRRFRALKLWIVIRRHGLANLMCHIRSDVNLAKRFESLVAKDSRFEVVVRRRFSLVCFRLKHNDECQGLELNRKLLAAVNESGRAFMTHAVVGGLFIIRCAIGSTLTEERHVDDLWKLIQEKAADLVKETGSLTWQELGRAYPDEACVRLW</sequence>